<protein>
    <submittedName>
        <fullName evidence="2">Uncharacterized protein</fullName>
    </submittedName>
</protein>
<evidence type="ECO:0000256" key="1">
    <source>
        <dbReference type="SAM" id="MobiDB-lite"/>
    </source>
</evidence>
<dbReference type="EMBL" id="PZQS01000003">
    <property type="protein sequence ID" value="PVD34415.1"/>
    <property type="molecule type" value="Genomic_DNA"/>
</dbReference>
<feature type="compositionally biased region" description="Low complexity" evidence="1">
    <location>
        <begin position="51"/>
        <end position="62"/>
    </location>
</feature>
<accession>A0A2T7PLW0</accession>
<evidence type="ECO:0000313" key="2">
    <source>
        <dbReference type="EMBL" id="PVD34415.1"/>
    </source>
</evidence>
<gene>
    <name evidence="2" type="ORF">C0Q70_05687</name>
</gene>
<name>A0A2T7PLW0_POMCA</name>
<feature type="compositionally biased region" description="Low complexity" evidence="1">
    <location>
        <begin position="160"/>
        <end position="176"/>
    </location>
</feature>
<feature type="region of interest" description="Disordered" evidence="1">
    <location>
        <begin position="1"/>
        <end position="63"/>
    </location>
</feature>
<feature type="compositionally biased region" description="Basic and acidic residues" evidence="1">
    <location>
        <begin position="38"/>
        <end position="50"/>
    </location>
</feature>
<reference evidence="2 3" key="1">
    <citation type="submission" date="2018-04" db="EMBL/GenBank/DDBJ databases">
        <title>The genome of golden apple snail Pomacea canaliculata provides insight into stress tolerance and invasive adaptation.</title>
        <authorList>
            <person name="Liu C."/>
            <person name="Liu B."/>
            <person name="Ren Y."/>
            <person name="Zhang Y."/>
            <person name="Wang H."/>
            <person name="Li S."/>
            <person name="Jiang F."/>
            <person name="Yin L."/>
            <person name="Zhang G."/>
            <person name="Qian W."/>
            <person name="Fan W."/>
        </authorList>
    </citation>
    <scope>NUCLEOTIDE SEQUENCE [LARGE SCALE GENOMIC DNA]</scope>
    <source>
        <strain evidence="2">SZHN2017</strain>
        <tissue evidence="2">Muscle</tissue>
    </source>
</reference>
<comment type="caution">
    <text evidence="2">The sequence shown here is derived from an EMBL/GenBank/DDBJ whole genome shotgun (WGS) entry which is preliminary data.</text>
</comment>
<proteinExistence type="predicted"/>
<keyword evidence="3" id="KW-1185">Reference proteome</keyword>
<dbReference type="OrthoDB" id="6252479at2759"/>
<dbReference type="Proteomes" id="UP000245119">
    <property type="component" value="Linkage Group LG3"/>
</dbReference>
<evidence type="ECO:0000313" key="3">
    <source>
        <dbReference type="Proteomes" id="UP000245119"/>
    </source>
</evidence>
<dbReference type="AlphaFoldDB" id="A0A2T7PLW0"/>
<sequence length="214" mass="24051">MFHMKQPLGGTSGSGFSTFASERAKRSKPSSLSSLPEEQQHRQLLHDPHQPLRQQHQQQQLRHPLEQESHPLNQRHVYFRSSAEQLATRGLGYPAGCGQNYPVSKDTYFTVDRTRAEGPQRMREAPVACRTFQTFGPQYQHTHPAWRRAKGLDGGRRFLSPTTSYGTNTTPNTTATIDDDDLTTTSGSYTISPDDPQTDADEATFPPQPRDVMV</sequence>
<organism evidence="2 3">
    <name type="scientific">Pomacea canaliculata</name>
    <name type="common">Golden apple snail</name>
    <dbReference type="NCBI Taxonomy" id="400727"/>
    <lineage>
        <taxon>Eukaryota</taxon>
        <taxon>Metazoa</taxon>
        <taxon>Spiralia</taxon>
        <taxon>Lophotrochozoa</taxon>
        <taxon>Mollusca</taxon>
        <taxon>Gastropoda</taxon>
        <taxon>Caenogastropoda</taxon>
        <taxon>Architaenioglossa</taxon>
        <taxon>Ampullarioidea</taxon>
        <taxon>Ampullariidae</taxon>
        <taxon>Pomacea</taxon>
    </lineage>
</organism>
<feature type="region of interest" description="Disordered" evidence="1">
    <location>
        <begin position="160"/>
        <end position="214"/>
    </location>
</feature>